<dbReference type="InterPro" id="IPR036728">
    <property type="entry name" value="PBP_GOBP_sf"/>
</dbReference>
<sequence>MKFISIIAILVLVTLSTADEYVVKSYEDLLEYRKECVADLKVPEANIELYKKLEFPNDQITQCYLKCIFTKFGLFDTKTGFDVESVHKQLVGNQAEAADHDKEVHAKIQACVDKNEQGSNACEWAYRGVTCILKNNVALVNQQHKKP</sequence>
<evidence type="ECO:0000313" key="7">
    <source>
        <dbReference type="EMBL" id="ALZ41693.1"/>
    </source>
</evidence>
<feature type="chain" id="PRO_5007064283" evidence="6">
    <location>
        <begin position="19"/>
        <end position="147"/>
    </location>
</feature>
<comment type="subcellular location">
    <subcellularLocation>
        <location evidence="1">Secreted</location>
    </subcellularLocation>
</comment>
<evidence type="ECO:0000256" key="5">
    <source>
        <dbReference type="ARBA" id="ARBA00023157"/>
    </source>
</evidence>
<dbReference type="PANTHER" id="PTHR11857:SF46">
    <property type="entry name" value="GENERAL ODORANT-BINDING PROTEIN 99A-RELATED"/>
    <property type="match status" value="1"/>
</dbReference>
<dbReference type="AlphaFoldDB" id="A0A0X8AZQ6"/>
<accession>A0A0X8AZQ6</accession>
<dbReference type="EMBL" id="KT250749">
    <property type="protein sequence ID" value="ALZ41693.1"/>
    <property type="molecule type" value="mRNA"/>
</dbReference>
<organism evidence="7">
    <name type="scientific">Liriomyza sativae</name>
    <name type="common">Vegetable leafminer</name>
    <dbReference type="NCBI Taxonomy" id="127406"/>
    <lineage>
        <taxon>Eukaryota</taxon>
        <taxon>Metazoa</taxon>
        <taxon>Ecdysozoa</taxon>
        <taxon>Arthropoda</taxon>
        <taxon>Hexapoda</taxon>
        <taxon>Insecta</taxon>
        <taxon>Pterygota</taxon>
        <taxon>Neoptera</taxon>
        <taxon>Endopterygota</taxon>
        <taxon>Diptera</taxon>
        <taxon>Brachycera</taxon>
        <taxon>Muscomorpha</taxon>
        <taxon>Opomyzoidea</taxon>
        <taxon>Agromyzidae</taxon>
        <taxon>Phytomyzinae</taxon>
        <taxon>Liriomyza</taxon>
    </lineage>
</organism>
<proteinExistence type="evidence at transcript level"/>
<keyword evidence="4 6" id="KW-0732">Signal</keyword>
<gene>
    <name evidence="7" type="primary">OBP10</name>
</gene>
<protein>
    <submittedName>
        <fullName evidence="7">Odorant binding protein 10</fullName>
    </submittedName>
</protein>
<name>A0A0X8AZQ6_LIRSA</name>
<feature type="signal peptide" evidence="6">
    <location>
        <begin position="1"/>
        <end position="18"/>
    </location>
</feature>
<keyword evidence="3" id="KW-0964">Secreted</keyword>
<evidence type="ECO:0000256" key="2">
    <source>
        <dbReference type="ARBA" id="ARBA00008098"/>
    </source>
</evidence>
<dbReference type="SMART" id="SM00708">
    <property type="entry name" value="PhBP"/>
    <property type="match status" value="1"/>
</dbReference>
<dbReference type="GO" id="GO:0005615">
    <property type="term" value="C:extracellular space"/>
    <property type="evidence" value="ECO:0007669"/>
    <property type="project" value="TreeGrafter"/>
</dbReference>
<dbReference type="PANTHER" id="PTHR11857">
    <property type="entry name" value="ODORANT BINDING PROTEIN-RELATED"/>
    <property type="match status" value="1"/>
</dbReference>
<dbReference type="GO" id="GO:0005549">
    <property type="term" value="F:odorant binding"/>
    <property type="evidence" value="ECO:0007669"/>
    <property type="project" value="InterPro"/>
</dbReference>
<evidence type="ECO:0000256" key="6">
    <source>
        <dbReference type="SAM" id="SignalP"/>
    </source>
</evidence>
<dbReference type="CDD" id="cd23992">
    <property type="entry name" value="PBP_GOBP"/>
    <property type="match status" value="1"/>
</dbReference>
<evidence type="ECO:0000256" key="3">
    <source>
        <dbReference type="ARBA" id="ARBA00022525"/>
    </source>
</evidence>
<keyword evidence="5" id="KW-1015">Disulfide bond</keyword>
<dbReference type="Pfam" id="PF01395">
    <property type="entry name" value="PBP_GOBP"/>
    <property type="match status" value="1"/>
</dbReference>
<dbReference type="GO" id="GO:0007608">
    <property type="term" value="P:sensory perception of smell"/>
    <property type="evidence" value="ECO:0007669"/>
    <property type="project" value="TreeGrafter"/>
</dbReference>
<dbReference type="Gene3D" id="1.10.238.20">
    <property type="entry name" value="Pheromone/general odorant binding protein domain"/>
    <property type="match status" value="1"/>
</dbReference>
<reference evidence="7" key="1">
    <citation type="submission" date="2015-07" db="EMBL/GenBank/DDBJ databases">
        <title>Identification and tissue distribution of odorant binding protein genes in the vegetable leafminer Liriomyza sativae.</title>
        <authorList>
            <person name="Zhang L."/>
            <person name="Lei Z."/>
        </authorList>
    </citation>
    <scope>NUCLEOTIDE SEQUENCE</scope>
</reference>
<dbReference type="SUPFAM" id="SSF47565">
    <property type="entry name" value="Insect pheromone/odorant-binding proteins"/>
    <property type="match status" value="1"/>
</dbReference>
<evidence type="ECO:0000256" key="4">
    <source>
        <dbReference type="ARBA" id="ARBA00022729"/>
    </source>
</evidence>
<dbReference type="InterPro" id="IPR006170">
    <property type="entry name" value="PBP/GOBP"/>
</dbReference>
<comment type="similarity">
    <text evidence="2">Belongs to the PBP/GOBP family.</text>
</comment>
<evidence type="ECO:0000256" key="1">
    <source>
        <dbReference type="ARBA" id="ARBA00004613"/>
    </source>
</evidence>